<dbReference type="PANTHER" id="PTHR33121">
    <property type="entry name" value="CYCLIC DI-GMP PHOSPHODIESTERASE PDEF"/>
    <property type="match status" value="1"/>
</dbReference>
<organism evidence="5 6">
    <name type="scientific">Thalassotalea euphylliae</name>
    <dbReference type="NCBI Taxonomy" id="1655234"/>
    <lineage>
        <taxon>Bacteria</taxon>
        <taxon>Pseudomonadati</taxon>
        <taxon>Pseudomonadota</taxon>
        <taxon>Gammaproteobacteria</taxon>
        <taxon>Alteromonadales</taxon>
        <taxon>Colwelliaceae</taxon>
        <taxon>Thalassotalea</taxon>
    </lineage>
</organism>
<evidence type="ECO:0000259" key="4">
    <source>
        <dbReference type="PROSITE" id="PS50887"/>
    </source>
</evidence>
<dbReference type="Proteomes" id="UP000256899">
    <property type="component" value="Unassembled WGS sequence"/>
</dbReference>
<dbReference type="RefSeq" id="WP_116016608.1">
    <property type="nucleotide sequence ID" value="NZ_QUOT01000001.1"/>
</dbReference>
<dbReference type="GO" id="GO:0071111">
    <property type="term" value="F:cyclic-guanylate-specific phosphodiesterase activity"/>
    <property type="evidence" value="ECO:0007669"/>
    <property type="project" value="InterPro"/>
</dbReference>
<dbReference type="InterPro" id="IPR001633">
    <property type="entry name" value="EAL_dom"/>
</dbReference>
<feature type="transmembrane region" description="Helical" evidence="2">
    <location>
        <begin position="12"/>
        <end position="33"/>
    </location>
</feature>
<dbReference type="CDD" id="cd01948">
    <property type="entry name" value="EAL"/>
    <property type="match status" value="1"/>
</dbReference>
<dbReference type="SMART" id="SM00052">
    <property type="entry name" value="EAL"/>
    <property type="match status" value="1"/>
</dbReference>
<comment type="caution">
    <text evidence="5">The sequence shown here is derived from an EMBL/GenBank/DDBJ whole genome shotgun (WGS) entry which is preliminary data.</text>
</comment>
<name>A0A3E0U4J4_9GAMM</name>
<dbReference type="Pfam" id="PF14827">
    <property type="entry name" value="dCache_3"/>
    <property type="match status" value="1"/>
</dbReference>
<evidence type="ECO:0000313" key="6">
    <source>
        <dbReference type="Proteomes" id="UP000256899"/>
    </source>
</evidence>
<dbReference type="EMBL" id="QUOT01000001">
    <property type="protein sequence ID" value="REL31624.1"/>
    <property type="molecule type" value="Genomic_DNA"/>
</dbReference>
<dbReference type="InterPro" id="IPR029787">
    <property type="entry name" value="Nucleotide_cyclase"/>
</dbReference>
<keyword evidence="2" id="KW-0472">Membrane</keyword>
<feature type="domain" description="GGDEF" evidence="4">
    <location>
        <begin position="405"/>
        <end position="538"/>
    </location>
</feature>
<dbReference type="CDD" id="cd01949">
    <property type="entry name" value="GGDEF"/>
    <property type="match status" value="1"/>
</dbReference>
<dbReference type="PROSITE" id="PS50883">
    <property type="entry name" value="EAL"/>
    <property type="match status" value="1"/>
</dbReference>
<evidence type="ECO:0000259" key="3">
    <source>
        <dbReference type="PROSITE" id="PS50883"/>
    </source>
</evidence>
<evidence type="ECO:0000256" key="2">
    <source>
        <dbReference type="SAM" id="Phobius"/>
    </source>
</evidence>
<dbReference type="InterPro" id="IPR035919">
    <property type="entry name" value="EAL_sf"/>
</dbReference>
<evidence type="ECO:0000256" key="1">
    <source>
        <dbReference type="SAM" id="Coils"/>
    </source>
</evidence>
<dbReference type="InterPro" id="IPR029150">
    <property type="entry name" value="dCache_3"/>
</dbReference>
<gene>
    <name evidence="5" type="ORF">DXX94_13350</name>
</gene>
<evidence type="ECO:0000313" key="5">
    <source>
        <dbReference type="EMBL" id="REL31624.1"/>
    </source>
</evidence>
<accession>A0A3E0U4J4</accession>
<dbReference type="InterPro" id="IPR043128">
    <property type="entry name" value="Rev_trsase/Diguanyl_cyclase"/>
</dbReference>
<keyword evidence="2" id="KW-1133">Transmembrane helix</keyword>
<dbReference type="InterPro" id="IPR050706">
    <property type="entry name" value="Cyclic-di-GMP_PDE-like"/>
</dbReference>
<dbReference type="PANTHER" id="PTHR33121:SF70">
    <property type="entry name" value="SIGNALING PROTEIN YKOW"/>
    <property type="match status" value="1"/>
</dbReference>
<keyword evidence="1" id="KW-0175">Coiled coil</keyword>
<reference evidence="6" key="1">
    <citation type="submission" date="2018-08" db="EMBL/GenBank/DDBJ databases">
        <title>Thalassotalea euphylliae genome.</title>
        <authorList>
            <person name="Summers S."/>
            <person name="Rice S.A."/>
            <person name="Freckelton M.L."/>
            <person name="Nedved B.T."/>
            <person name="Hadfield M.G."/>
        </authorList>
    </citation>
    <scope>NUCLEOTIDE SEQUENCE [LARGE SCALE GENOMIC DNA]</scope>
    <source>
        <strain evidence="6">H3</strain>
    </source>
</reference>
<dbReference type="SUPFAM" id="SSF141868">
    <property type="entry name" value="EAL domain-like"/>
    <property type="match status" value="1"/>
</dbReference>
<dbReference type="Gene3D" id="3.20.20.450">
    <property type="entry name" value="EAL domain"/>
    <property type="match status" value="1"/>
</dbReference>
<protein>
    <submittedName>
        <fullName evidence="5">EAL domain-containing protein</fullName>
    </submittedName>
</protein>
<dbReference type="Pfam" id="PF00563">
    <property type="entry name" value="EAL"/>
    <property type="match status" value="1"/>
</dbReference>
<feature type="domain" description="EAL" evidence="3">
    <location>
        <begin position="547"/>
        <end position="801"/>
    </location>
</feature>
<keyword evidence="6" id="KW-1185">Reference proteome</keyword>
<dbReference type="NCBIfam" id="TIGR00254">
    <property type="entry name" value="GGDEF"/>
    <property type="match status" value="1"/>
</dbReference>
<dbReference type="PROSITE" id="PS50887">
    <property type="entry name" value="GGDEF"/>
    <property type="match status" value="1"/>
</dbReference>
<dbReference type="AlphaFoldDB" id="A0A3E0U4J4"/>
<feature type="transmembrane region" description="Helical" evidence="2">
    <location>
        <begin position="283"/>
        <end position="302"/>
    </location>
</feature>
<dbReference type="InterPro" id="IPR000160">
    <property type="entry name" value="GGDEF_dom"/>
</dbReference>
<dbReference type="SUPFAM" id="SSF55073">
    <property type="entry name" value="Nucleotide cyclase"/>
    <property type="match status" value="1"/>
</dbReference>
<dbReference type="Pfam" id="PF00990">
    <property type="entry name" value="GGDEF"/>
    <property type="match status" value="1"/>
</dbReference>
<proteinExistence type="predicted"/>
<feature type="coiled-coil region" evidence="1">
    <location>
        <begin position="350"/>
        <end position="377"/>
    </location>
</feature>
<keyword evidence="2" id="KW-0812">Transmembrane</keyword>
<dbReference type="Gene3D" id="3.30.70.270">
    <property type="match status" value="1"/>
</dbReference>
<dbReference type="SMART" id="SM00267">
    <property type="entry name" value="GGDEF"/>
    <property type="match status" value="1"/>
</dbReference>
<sequence>MNRTFISVPLKLLALIVGTLLLVSAGFSSLSLWRLEQEFTQFQRDKLNLGSAQFSVEKARLDNQLRIWVESFSDIVGVNEKPNFDDLTNAVAEQFYALQLHLNVENLWLIDENLQTLWLSPESTPRLVREHANEVLRMQEPLSTIDCQVDCQLFTSVPVINENGKIAVVTMSASLIDIIFSLHQSLNSNVAVISLPSGQTLSLQQVSFISASNQAQLKKLFAQHPEQLPLAQVMDEGIQLSQNHSHYLLNFMPLATTSTREYFLVLIDDVSDFKEKNENYRNYFLVTELFIFITLALLVFFVTSPFARRLINLANALPMLSRREFNEFRKVPLKRRSLFVDELDIVANAAQDLSFELEQLNMEVEQKTQELENIAMYDLLTGLPNRNMLNLQLHKQVASLHRSKEGIGVLFLDLDDFKKVNDSHGHGEGDRLLEEAANRIRTSINKADLACRFGGDEFVIVLPQIASIEEAVSVAKEILGRFKLPIKVGSGVFYVSTSIGIVYSDNEAIRAEDLVSFADIAMYEAKKSGGSQYHIYKPEMFTRVAQRVELEGEVRQALLKQQFSLSLQPQLSAKDKKLIGFEALLRWHHPERGMIPPDEFIPILENSEYMIELGYWVMRRCFELVSEFLEQGLIDVRVAINLSAMQFLDPHLSDYLRQLMRRFNLSAKHFELELTEQTLVSDIDTAIGVMTSLKKIGFSFAIDDFGTGYSSLAYLKKMPVDVIKIDKSFIFGMLENHSDYQIIMSTIAMVKNLGLTVVAEGVESGAQLRSLTMNDCDIIQGYYFSKPVPEVELKSFLAERLVDGYWKTQAKQH</sequence>